<dbReference type="SUPFAM" id="SSF109604">
    <property type="entry name" value="HD-domain/PDEase-like"/>
    <property type="match status" value="1"/>
</dbReference>
<proteinExistence type="predicted"/>
<protein>
    <submittedName>
        <fullName evidence="1">Uncharacterized protein</fullName>
    </submittedName>
</protein>
<name>A0A9N6ZHR5_9VIRU</name>
<evidence type="ECO:0000313" key="1">
    <source>
        <dbReference type="EMBL" id="CAI3971245.1"/>
    </source>
</evidence>
<dbReference type="EMBL" id="OX359470">
    <property type="protein sequence ID" value="CAI3971245.1"/>
    <property type="molecule type" value="Genomic_DNA"/>
</dbReference>
<dbReference type="Gene3D" id="1.10.3210.10">
    <property type="entry name" value="Hypothetical protein af1432"/>
    <property type="match status" value="1"/>
</dbReference>
<accession>A0A9N6ZHR5</accession>
<organism evidence="1">
    <name type="scientific">Ochrobactrum phage ORM_20</name>
    <dbReference type="NCBI Taxonomy" id="2985243"/>
    <lineage>
        <taxon>Viruses</taxon>
    </lineage>
</organism>
<gene>
    <name evidence="1" type="ORF">ORM20_00196</name>
</gene>
<sequence>MAKSPRRILDAEEIDNLQNRLEVVRISSTIIRNHTTLVPNGTGYNNGCHIGNCIQLLLLTFPNAGPNLIRHTVFHDYPEYITGDIVGDAKVKFPELKDIVDHIENKVDDEFKILQGWEMTPYENKILKVVDRLELFLWCREQAELGCRAPRFLKMCNRVDAAIFDFLQDAYVLLKEEFENLSDEYEPNHPPARRRHEEYLNDAWDALRRLEAIFIQSRNFLR</sequence>
<dbReference type="Pfam" id="PF12917">
    <property type="entry name" value="YfbR-like"/>
    <property type="match status" value="1"/>
</dbReference>
<reference evidence="1" key="1">
    <citation type="submission" date="2022-10" db="EMBL/GenBank/DDBJ databases">
        <authorList>
            <person name="Meaden S."/>
        </authorList>
    </citation>
    <scope>NUCLEOTIDE SEQUENCE</scope>
</reference>